<dbReference type="EMBL" id="JAALLT010000001">
    <property type="protein sequence ID" value="NGP75307.1"/>
    <property type="molecule type" value="Genomic_DNA"/>
</dbReference>
<dbReference type="SUPFAM" id="SSF51261">
    <property type="entry name" value="Duplicated hybrid motif"/>
    <property type="match status" value="1"/>
</dbReference>
<feature type="coiled-coil region" evidence="2">
    <location>
        <begin position="156"/>
        <end position="282"/>
    </location>
</feature>
<gene>
    <name evidence="5" type="ORF">G3570_01585</name>
</gene>
<feature type="chain" id="PRO_5026810651" evidence="3">
    <location>
        <begin position="22"/>
        <end position="447"/>
    </location>
</feature>
<evidence type="ECO:0000313" key="6">
    <source>
        <dbReference type="Proteomes" id="UP000473278"/>
    </source>
</evidence>
<dbReference type="AlphaFoldDB" id="A0A6M1SXL3"/>
<reference evidence="5 6" key="1">
    <citation type="submission" date="2020-02" db="EMBL/GenBank/DDBJ databases">
        <title>Balneolaceae bacterium YR4-1, complete genome.</title>
        <authorList>
            <person name="Li Y."/>
            <person name="Wu S."/>
        </authorList>
    </citation>
    <scope>NUCLEOTIDE SEQUENCE [LARGE SCALE GENOMIC DNA]</scope>
    <source>
        <strain evidence="5 6">YR4-1</strain>
    </source>
</reference>
<evidence type="ECO:0000259" key="4">
    <source>
        <dbReference type="Pfam" id="PF01551"/>
    </source>
</evidence>
<accession>A0A6M1SXL3</accession>
<feature type="coiled-coil region" evidence="2">
    <location>
        <begin position="23"/>
        <end position="124"/>
    </location>
</feature>
<dbReference type="Pfam" id="PF01551">
    <property type="entry name" value="Peptidase_M23"/>
    <property type="match status" value="1"/>
</dbReference>
<dbReference type="Gene3D" id="6.10.250.3150">
    <property type="match status" value="1"/>
</dbReference>
<protein>
    <submittedName>
        <fullName evidence="5">Peptidoglycan DD-metalloendopeptidase family protein</fullName>
    </submittedName>
</protein>
<dbReference type="PANTHER" id="PTHR21666">
    <property type="entry name" value="PEPTIDASE-RELATED"/>
    <property type="match status" value="1"/>
</dbReference>
<evidence type="ECO:0000256" key="3">
    <source>
        <dbReference type="SAM" id="SignalP"/>
    </source>
</evidence>
<organism evidence="5 6">
    <name type="scientific">Halalkalibaculum roseum</name>
    <dbReference type="NCBI Taxonomy" id="2709311"/>
    <lineage>
        <taxon>Bacteria</taxon>
        <taxon>Pseudomonadati</taxon>
        <taxon>Balneolota</taxon>
        <taxon>Balneolia</taxon>
        <taxon>Balneolales</taxon>
        <taxon>Balneolaceae</taxon>
        <taxon>Halalkalibaculum</taxon>
    </lineage>
</organism>
<feature type="domain" description="M23ase beta-sheet core" evidence="4">
    <location>
        <begin position="348"/>
        <end position="440"/>
    </location>
</feature>
<keyword evidence="6" id="KW-1185">Reference proteome</keyword>
<dbReference type="InterPro" id="IPR016047">
    <property type="entry name" value="M23ase_b-sheet_dom"/>
</dbReference>
<feature type="signal peptide" evidence="3">
    <location>
        <begin position="1"/>
        <end position="21"/>
    </location>
</feature>
<evidence type="ECO:0000313" key="5">
    <source>
        <dbReference type="EMBL" id="NGP75307.1"/>
    </source>
</evidence>
<evidence type="ECO:0000256" key="2">
    <source>
        <dbReference type="SAM" id="Coils"/>
    </source>
</evidence>
<dbReference type="PANTHER" id="PTHR21666:SF289">
    <property type="entry name" value="L-ALA--D-GLU ENDOPEPTIDASE"/>
    <property type="match status" value="1"/>
</dbReference>
<evidence type="ECO:0000256" key="1">
    <source>
        <dbReference type="ARBA" id="ARBA00022729"/>
    </source>
</evidence>
<dbReference type="CDD" id="cd12797">
    <property type="entry name" value="M23_peptidase"/>
    <property type="match status" value="1"/>
</dbReference>
<keyword evidence="2" id="KW-0175">Coiled coil</keyword>
<dbReference type="Gene3D" id="2.70.70.10">
    <property type="entry name" value="Glucose Permease (Domain IIA)"/>
    <property type="match status" value="1"/>
</dbReference>
<dbReference type="Proteomes" id="UP000473278">
    <property type="component" value="Unassembled WGS sequence"/>
</dbReference>
<dbReference type="InterPro" id="IPR011055">
    <property type="entry name" value="Dup_hybrid_motif"/>
</dbReference>
<dbReference type="GO" id="GO:0004222">
    <property type="term" value="F:metalloendopeptidase activity"/>
    <property type="evidence" value="ECO:0007669"/>
    <property type="project" value="TreeGrafter"/>
</dbReference>
<sequence>MKRFGFLLLLAAFVLPGLAFAQQRDFREQREELVEKQQNTRAEIRQINEQINQFQERLNLAEQKYDRLYEQFEDLKRILALQEEKISKLQTEQSHIREEITVTSREIEKNRERLDQLIENYKKTLTYIYKHGRSSQLALIFSSASINQMLVRSYYINKFEEYREEQARKIEETQEELQRNREQLEQTREKNEEVLAEIKTEKQELDKKKEQQEENVKLLREDVETIRAQKAEKENQKEKLNNVLASTYLEIERIRKEQEQNIRRLEQERMEKLAEARDIEDEAEREREVAKYSEPISRENFLGDEELNQIETSFAKEKGSLPWPVESGTISEHFGQRRHPVYGTVTANLGVEIVTNPREPVRAVHDGYVIDVLPFTGYGDVVMVSHGKFITAYGNLSQVMVGKQDVLKKGDMIGLSGDEDSVRGQSIYFIVRESVTNLDPEQWLSQK</sequence>
<proteinExistence type="predicted"/>
<dbReference type="RefSeq" id="WP_165138498.1">
    <property type="nucleotide sequence ID" value="NZ_JAALLT010000001.1"/>
</dbReference>
<name>A0A6M1SXL3_9BACT</name>
<comment type="caution">
    <text evidence="5">The sequence shown here is derived from an EMBL/GenBank/DDBJ whole genome shotgun (WGS) entry which is preliminary data.</text>
</comment>
<dbReference type="InterPro" id="IPR050570">
    <property type="entry name" value="Cell_wall_metabolism_enzyme"/>
</dbReference>
<keyword evidence="1 3" id="KW-0732">Signal</keyword>